<evidence type="ECO:0000256" key="1">
    <source>
        <dbReference type="ARBA" id="ARBA00004123"/>
    </source>
</evidence>
<dbReference type="InterPro" id="IPR012337">
    <property type="entry name" value="RNaseH-like_sf"/>
</dbReference>
<dbReference type="PANTHER" id="PTHR46481">
    <property type="entry name" value="ZINC FINGER BED DOMAIN-CONTAINING PROTEIN 4"/>
    <property type="match status" value="1"/>
</dbReference>
<evidence type="ECO:0000259" key="6">
    <source>
        <dbReference type="Pfam" id="PF05699"/>
    </source>
</evidence>
<keyword evidence="5" id="KW-0539">Nucleus</keyword>
<keyword evidence="8" id="KW-1185">Reference proteome</keyword>
<keyword evidence="3" id="KW-0863">Zinc-finger</keyword>
<evidence type="ECO:0000313" key="8">
    <source>
        <dbReference type="Proteomes" id="UP000663879"/>
    </source>
</evidence>
<organism evidence="7 8">
    <name type="scientific">Brachionus calyciflorus</name>
    <dbReference type="NCBI Taxonomy" id="104777"/>
    <lineage>
        <taxon>Eukaryota</taxon>
        <taxon>Metazoa</taxon>
        <taxon>Spiralia</taxon>
        <taxon>Gnathifera</taxon>
        <taxon>Rotifera</taxon>
        <taxon>Eurotatoria</taxon>
        <taxon>Monogononta</taxon>
        <taxon>Pseudotrocha</taxon>
        <taxon>Ploima</taxon>
        <taxon>Brachionidae</taxon>
        <taxon>Brachionus</taxon>
    </lineage>
</organism>
<protein>
    <recommendedName>
        <fullName evidence="6">HAT C-terminal dimerisation domain-containing protein</fullName>
    </recommendedName>
</protein>
<dbReference type="OrthoDB" id="1607513at2759"/>
<dbReference type="InterPro" id="IPR052035">
    <property type="entry name" value="ZnF_BED_domain_contain"/>
</dbReference>
<reference evidence="7" key="1">
    <citation type="submission" date="2021-02" db="EMBL/GenBank/DDBJ databases">
        <authorList>
            <person name="Nowell W R."/>
        </authorList>
    </citation>
    <scope>NUCLEOTIDE SEQUENCE</scope>
    <source>
        <strain evidence="7">Ploen Becks lab</strain>
    </source>
</reference>
<dbReference type="Proteomes" id="UP000663879">
    <property type="component" value="Unassembled WGS sequence"/>
</dbReference>
<accession>A0A814FP64</accession>
<dbReference type="SUPFAM" id="SSF53098">
    <property type="entry name" value="Ribonuclease H-like"/>
    <property type="match status" value="1"/>
</dbReference>
<evidence type="ECO:0000256" key="3">
    <source>
        <dbReference type="ARBA" id="ARBA00022771"/>
    </source>
</evidence>
<dbReference type="PANTHER" id="PTHR46481:SF10">
    <property type="entry name" value="ZINC FINGER BED DOMAIN-CONTAINING PROTEIN 39"/>
    <property type="match status" value="1"/>
</dbReference>
<dbReference type="GO" id="GO:0046983">
    <property type="term" value="F:protein dimerization activity"/>
    <property type="evidence" value="ECO:0007669"/>
    <property type="project" value="InterPro"/>
</dbReference>
<keyword evidence="4" id="KW-0862">Zinc</keyword>
<feature type="domain" description="HAT C-terminal dimerisation" evidence="6">
    <location>
        <begin position="572"/>
        <end position="641"/>
    </location>
</feature>
<dbReference type="SMART" id="SM00614">
    <property type="entry name" value="ZnF_BED"/>
    <property type="match status" value="1"/>
</dbReference>
<evidence type="ECO:0000256" key="5">
    <source>
        <dbReference type="ARBA" id="ARBA00023242"/>
    </source>
</evidence>
<dbReference type="Pfam" id="PF05699">
    <property type="entry name" value="Dimer_Tnp_hAT"/>
    <property type="match status" value="1"/>
</dbReference>
<dbReference type="AlphaFoldDB" id="A0A814FP64"/>
<evidence type="ECO:0000256" key="2">
    <source>
        <dbReference type="ARBA" id="ARBA00022723"/>
    </source>
</evidence>
<comment type="caution">
    <text evidence="7">The sequence shown here is derived from an EMBL/GenBank/DDBJ whole genome shotgun (WGS) entry which is preliminary data.</text>
</comment>
<comment type="subcellular location">
    <subcellularLocation>
        <location evidence="1">Nucleus</location>
    </subcellularLocation>
</comment>
<dbReference type="GO" id="GO:0008270">
    <property type="term" value="F:zinc ion binding"/>
    <property type="evidence" value="ECO:0007669"/>
    <property type="project" value="UniProtKB-KW"/>
</dbReference>
<dbReference type="EMBL" id="CAJNOC010003506">
    <property type="protein sequence ID" value="CAF0985650.1"/>
    <property type="molecule type" value="Genomic_DNA"/>
</dbReference>
<evidence type="ECO:0000256" key="4">
    <source>
        <dbReference type="ARBA" id="ARBA00022833"/>
    </source>
</evidence>
<keyword evidence="2" id="KW-0479">Metal-binding</keyword>
<dbReference type="InterPro" id="IPR008906">
    <property type="entry name" value="HATC_C_dom"/>
</dbReference>
<sequence>MSQSQKIPRSQSTFVNDSITKRVRVDNENTIVELENNQAHSSNSRVNDSDSIISEGSDYEIDEPEIKISKCWEHFTRKKLKIIKIGKLTPKGKIKPNKIVICKLQKKNNNGPCGKVLSYKDNSTGKMIRHLTRKHSISTKKNSESESDPINYLLMFIITASLPFRCIENKFFKMFCESLNPKFKIPSRQHLANLSSKFYNDKKELMKKKIENVSIINITTDCWTSIQNFSYVSLTGHFLDENFLPKYLLFSIRHILGGHSAKNIGEYLLGIFDEFGIREKVKFITTDNAKTMAKMASYIKIERIPSYISIGHIIHLIIQNCLKSIKDNCKQANDEIDYETEYAKITFQSYSNEFIIFNKALKKCCSIATLYNHSTIIKEKLSMLQKDAGKNLHSIIQQVPTRWNSVFLMVERIIENFQFLNVLLASDTKQKRLELNSEEIRVLKSSIDILKPFYGITCQISSDKSNTSSMIIPTFTFINKVLSPTSINNDDFSEGLKEILEIFTNFYVKKYSILENQQSSPVLNKKTQSENQLNDSQAVNLSINLSDSSDEENEIEVNWRSVKKELNNYILESKQSDVFNFWKTNAIKYPILVEYFKTYALAPATSTASERLFKRTGYQVWDRRNKISPERVEQIMFLYENIEKI</sequence>
<evidence type="ECO:0000313" key="7">
    <source>
        <dbReference type="EMBL" id="CAF0985650.1"/>
    </source>
</evidence>
<gene>
    <name evidence="7" type="ORF">OXX778_LOCUS15654</name>
</gene>
<proteinExistence type="predicted"/>
<dbReference type="GO" id="GO:0005634">
    <property type="term" value="C:nucleus"/>
    <property type="evidence" value="ECO:0007669"/>
    <property type="project" value="UniProtKB-SubCell"/>
</dbReference>
<name>A0A814FP64_9BILA</name>